<feature type="region of interest" description="Disordered" evidence="1">
    <location>
        <begin position="412"/>
        <end position="478"/>
    </location>
</feature>
<evidence type="ECO:0000313" key="2">
    <source>
        <dbReference type="EMBL" id="KPQ32425.1"/>
    </source>
</evidence>
<dbReference type="EMBL" id="LJZR01000057">
    <property type="protein sequence ID" value="KPQ32425.1"/>
    <property type="molecule type" value="Genomic_DNA"/>
</dbReference>
<sequence>MSLFFEDFDEWYEAYETASPLEQYEIVLGIVSSPIPLDYAVETDFVSILIEVQGLLEGNNLLEHALSFIATLQKQQPALYQQEFYYFDNFPIRYALFSRELSLMDEALARYKQDPVKSIDELLPILDDLRFYDAREQAADVSHVVYQPVATSSKLMGYAEDDFGAVIMADMLEQTYETLQQGNTVDWEAWGKESVSLGFENTTELQQEIVQILTGETAPPSALVTLFQEEPEVALRQLSLRFNVKMAAQNQLSFVCSQAIWSAVIGFLGERQLSKKQLSHPDRFFDFEFKELDRYIGRLMGNLFSFRQSMGFAVIWGLPHVYDVLRAEAVIEEAVYDSAIATTTKFQALMLKGWSAPLWRFSFVHRWGKPKHQTDQDFADETQRFASTIDDSEPLSTEPTEKPDWEKILTNMAKEISQKSSNNPGLPRSSTSNQSEQPPANAKPRRTPKPRKSPIQEVKALNKGKGSKKKKKKGKGFS</sequence>
<feature type="compositionally biased region" description="Basic residues" evidence="1">
    <location>
        <begin position="443"/>
        <end position="452"/>
    </location>
</feature>
<evidence type="ECO:0000313" key="3">
    <source>
        <dbReference type="Proteomes" id="UP000050465"/>
    </source>
</evidence>
<comment type="caution">
    <text evidence="2">The sequence shown here is derived from an EMBL/GenBank/DDBJ whole genome shotgun (WGS) entry which is preliminary data.</text>
</comment>
<dbReference type="AlphaFoldDB" id="A0A0P7ZCN6"/>
<protein>
    <submittedName>
        <fullName evidence="2">Uncharacterized protein</fullName>
    </submittedName>
</protein>
<gene>
    <name evidence="2" type="ORF">HLUCCA11_21475</name>
</gene>
<reference evidence="2 3" key="1">
    <citation type="submission" date="2015-09" db="EMBL/GenBank/DDBJ databases">
        <title>Identification and resolution of microdiversity through metagenomic sequencing of parallel consortia.</title>
        <authorList>
            <person name="Nelson W.C."/>
            <person name="Romine M.F."/>
            <person name="Lindemann S.R."/>
        </authorList>
    </citation>
    <scope>NUCLEOTIDE SEQUENCE [LARGE SCALE GENOMIC DNA]</scope>
    <source>
        <strain evidence="2">Ana</strain>
    </source>
</reference>
<organism evidence="2 3">
    <name type="scientific">Phormidesmis priestleyi Ana</name>
    <dbReference type="NCBI Taxonomy" id="1666911"/>
    <lineage>
        <taxon>Bacteria</taxon>
        <taxon>Bacillati</taxon>
        <taxon>Cyanobacteriota</taxon>
        <taxon>Cyanophyceae</taxon>
        <taxon>Leptolyngbyales</taxon>
        <taxon>Leptolyngbyaceae</taxon>
        <taxon>Phormidesmis</taxon>
    </lineage>
</organism>
<evidence type="ECO:0000256" key="1">
    <source>
        <dbReference type="SAM" id="MobiDB-lite"/>
    </source>
</evidence>
<accession>A0A0P7ZCN6</accession>
<proteinExistence type="predicted"/>
<name>A0A0P7ZCN6_9CYAN</name>
<feature type="compositionally biased region" description="Polar residues" evidence="1">
    <location>
        <begin position="418"/>
        <end position="437"/>
    </location>
</feature>
<dbReference type="Proteomes" id="UP000050465">
    <property type="component" value="Unassembled WGS sequence"/>
</dbReference>
<feature type="compositionally biased region" description="Basic residues" evidence="1">
    <location>
        <begin position="465"/>
        <end position="478"/>
    </location>
</feature>